<reference evidence="1" key="1">
    <citation type="submission" date="2020-05" db="EMBL/GenBank/DDBJ databases">
        <authorList>
            <person name="Chiriac C."/>
            <person name="Salcher M."/>
            <person name="Ghai R."/>
            <person name="Kavagutti S V."/>
        </authorList>
    </citation>
    <scope>NUCLEOTIDE SEQUENCE</scope>
</reference>
<dbReference type="EMBL" id="LR798334">
    <property type="protein sequence ID" value="CAB5224073.1"/>
    <property type="molecule type" value="Genomic_DNA"/>
</dbReference>
<gene>
    <name evidence="1" type="ORF">UFOVP735_26</name>
</gene>
<proteinExistence type="predicted"/>
<evidence type="ECO:0000313" key="1">
    <source>
        <dbReference type="EMBL" id="CAB5224073.1"/>
    </source>
</evidence>
<protein>
    <submittedName>
        <fullName evidence="1">Uncharacterized protein</fullName>
    </submittedName>
</protein>
<organism evidence="1">
    <name type="scientific">uncultured Caudovirales phage</name>
    <dbReference type="NCBI Taxonomy" id="2100421"/>
    <lineage>
        <taxon>Viruses</taxon>
        <taxon>Duplodnaviria</taxon>
        <taxon>Heunggongvirae</taxon>
        <taxon>Uroviricota</taxon>
        <taxon>Caudoviricetes</taxon>
        <taxon>Peduoviridae</taxon>
        <taxon>Maltschvirus</taxon>
        <taxon>Maltschvirus maltsch</taxon>
    </lineage>
</organism>
<sequence>MEKIVFEFTTKYGIYRDALYLPADHTYTTAEINTMKKERVQNWLAIVEAPAEEPASNG</sequence>
<name>A0A6J7X435_9CAUD</name>
<accession>A0A6J7X435</accession>